<gene>
    <name evidence="7" type="ORF">D8S82_09195</name>
</gene>
<dbReference type="InterPro" id="IPR029063">
    <property type="entry name" value="SAM-dependent_MTases_sf"/>
</dbReference>
<dbReference type="PANTHER" id="PTHR43712">
    <property type="entry name" value="PUTATIVE (AFU_ORTHOLOGUE AFUA_4G14580)-RELATED"/>
    <property type="match status" value="1"/>
</dbReference>
<dbReference type="InterPro" id="IPR016461">
    <property type="entry name" value="COMT-like"/>
</dbReference>
<dbReference type="Gene3D" id="3.40.50.150">
    <property type="entry name" value="Vaccinia Virus protein VP39"/>
    <property type="match status" value="1"/>
</dbReference>
<dbReference type="SUPFAM" id="SSF46785">
    <property type="entry name" value="Winged helix' DNA-binding domain"/>
    <property type="match status" value="1"/>
</dbReference>
<keyword evidence="3" id="KW-0949">S-adenosyl-L-methionine</keyword>
<dbReference type="EMBL" id="VIFX01000009">
    <property type="protein sequence ID" value="TQR86937.1"/>
    <property type="molecule type" value="Genomic_DNA"/>
</dbReference>
<reference evidence="7 8" key="1">
    <citation type="submission" date="2018-10" db="EMBL/GenBank/DDBJ databases">
        <title>Draft genome of Mycobacterium hodleri strain B.</title>
        <authorList>
            <person name="Amande T.J."/>
            <person name="Mcgenity T.J."/>
        </authorList>
    </citation>
    <scope>NUCLEOTIDE SEQUENCE [LARGE SCALE GENOMIC DNA]</scope>
    <source>
        <strain evidence="7 8">B</strain>
    </source>
</reference>
<proteinExistence type="predicted"/>
<dbReference type="InterPro" id="IPR036390">
    <property type="entry name" value="WH_DNA-bd_sf"/>
</dbReference>
<dbReference type="CDD" id="cd02440">
    <property type="entry name" value="AdoMet_MTases"/>
    <property type="match status" value="1"/>
</dbReference>
<keyword evidence="1 7" id="KW-0489">Methyltransferase</keyword>
<feature type="domain" description="O-methyltransferase C-terminal" evidence="5">
    <location>
        <begin position="151"/>
        <end position="324"/>
    </location>
</feature>
<sequence length="349" mass="37551">MRLALRGANPLEWLALRAGVVPTAAGEAWGGMALSAVLIAGVRTGITGHLAQQPATAAELAAELKLDPVPTQLLLDCLRSGGHVKARGGRYRLSRSSRRWLDPASALSVAQYVAGTSDYWDWWSDLAEVTRSGQSAGHHDAPPGDPYWRRYIGGQLELARLSAGEVAKKLRLPANSRSLLDIGGGHGWYSAQLCLRHPMLTATVFDLPGSAEIGREIIANAGLADRVQHREGDATADDLGSGYDAVLCFNLLHHLSAEQIVELFSRMHDALAPGGTLAVMDAFAEPSRRTSAQANVLGLFMYLSSGSQVHTPDRLYGWLRDAGFGPPRRIPILRIPGQAMYVARREPTG</sequence>
<evidence type="ECO:0000256" key="2">
    <source>
        <dbReference type="ARBA" id="ARBA00022679"/>
    </source>
</evidence>
<dbReference type="Pfam" id="PF08100">
    <property type="entry name" value="Dimerisation"/>
    <property type="match status" value="1"/>
</dbReference>
<name>A0A544W3W7_9MYCO</name>
<evidence type="ECO:0000256" key="3">
    <source>
        <dbReference type="ARBA" id="ARBA00022691"/>
    </source>
</evidence>
<dbReference type="PIRSF" id="PIRSF005739">
    <property type="entry name" value="O-mtase"/>
    <property type="match status" value="1"/>
</dbReference>
<dbReference type="Proteomes" id="UP000315759">
    <property type="component" value="Unassembled WGS sequence"/>
</dbReference>
<dbReference type="RefSeq" id="WP_142551795.1">
    <property type="nucleotide sequence ID" value="NZ_VIFX01000009.1"/>
</dbReference>
<evidence type="ECO:0000313" key="7">
    <source>
        <dbReference type="EMBL" id="TQR86937.1"/>
    </source>
</evidence>
<dbReference type="SUPFAM" id="SSF53335">
    <property type="entry name" value="S-adenosyl-L-methionine-dependent methyltransferases"/>
    <property type="match status" value="1"/>
</dbReference>
<evidence type="ECO:0000259" key="5">
    <source>
        <dbReference type="Pfam" id="PF00891"/>
    </source>
</evidence>
<accession>A0A544W3W7</accession>
<dbReference type="InterPro" id="IPR001077">
    <property type="entry name" value="COMT_C"/>
</dbReference>
<dbReference type="Gene3D" id="1.10.10.10">
    <property type="entry name" value="Winged helix-like DNA-binding domain superfamily/Winged helix DNA-binding domain"/>
    <property type="match status" value="1"/>
</dbReference>
<protein>
    <submittedName>
        <fullName evidence="7">Class I SAM-dependent methyltransferase</fullName>
    </submittedName>
</protein>
<dbReference type="GO" id="GO:0046983">
    <property type="term" value="F:protein dimerization activity"/>
    <property type="evidence" value="ECO:0007669"/>
    <property type="project" value="InterPro"/>
</dbReference>
<evidence type="ECO:0000259" key="6">
    <source>
        <dbReference type="Pfam" id="PF08100"/>
    </source>
</evidence>
<keyword evidence="2 7" id="KW-0808">Transferase</keyword>
<dbReference type="GO" id="GO:0032259">
    <property type="term" value="P:methylation"/>
    <property type="evidence" value="ECO:0007669"/>
    <property type="project" value="UniProtKB-KW"/>
</dbReference>
<dbReference type="GO" id="GO:0008171">
    <property type="term" value="F:O-methyltransferase activity"/>
    <property type="evidence" value="ECO:0007669"/>
    <property type="project" value="InterPro"/>
</dbReference>
<dbReference type="InterPro" id="IPR036388">
    <property type="entry name" value="WH-like_DNA-bd_sf"/>
</dbReference>
<organism evidence="7 8">
    <name type="scientific">Mycolicibacterium hodleri</name>
    <dbReference type="NCBI Taxonomy" id="49897"/>
    <lineage>
        <taxon>Bacteria</taxon>
        <taxon>Bacillati</taxon>
        <taxon>Actinomycetota</taxon>
        <taxon>Actinomycetes</taxon>
        <taxon>Mycobacteriales</taxon>
        <taxon>Mycobacteriaceae</taxon>
        <taxon>Mycolicibacterium</taxon>
    </lineage>
</organism>
<keyword evidence="8" id="KW-1185">Reference proteome</keyword>
<evidence type="ECO:0000256" key="1">
    <source>
        <dbReference type="ARBA" id="ARBA00022603"/>
    </source>
</evidence>
<dbReference type="PANTHER" id="PTHR43712:SF2">
    <property type="entry name" value="O-METHYLTRANSFERASE CICE"/>
    <property type="match status" value="1"/>
</dbReference>
<evidence type="ECO:0000256" key="4">
    <source>
        <dbReference type="PIRSR" id="PIRSR005739-1"/>
    </source>
</evidence>
<feature type="domain" description="O-methyltransferase dimerisation" evidence="6">
    <location>
        <begin position="30"/>
        <end position="101"/>
    </location>
</feature>
<dbReference type="AlphaFoldDB" id="A0A544W3W7"/>
<feature type="active site" description="Proton acceptor" evidence="4">
    <location>
        <position position="253"/>
    </location>
</feature>
<dbReference type="InterPro" id="IPR012967">
    <property type="entry name" value="COMT_dimerisation"/>
</dbReference>
<dbReference type="PROSITE" id="PS51683">
    <property type="entry name" value="SAM_OMT_II"/>
    <property type="match status" value="1"/>
</dbReference>
<dbReference type="Pfam" id="PF00891">
    <property type="entry name" value="Methyltransf_2"/>
    <property type="match status" value="1"/>
</dbReference>
<evidence type="ECO:0000313" key="8">
    <source>
        <dbReference type="Proteomes" id="UP000315759"/>
    </source>
</evidence>
<comment type="caution">
    <text evidence="7">The sequence shown here is derived from an EMBL/GenBank/DDBJ whole genome shotgun (WGS) entry which is preliminary data.</text>
</comment>